<feature type="domain" description="Lipocalin-like" evidence="1">
    <location>
        <begin position="15"/>
        <end position="104"/>
    </location>
</feature>
<proteinExistence type="predicted"/>
<gene>
    <name evidence="2" type="ORF">JEM65_01370</name>
</gene>
<protein>
    <recommendedName>
        <fullName evidence="1">Lipocalin-like domain-containing protein</fullName>
    </recommendedName>
</protein>
<accession>A0A934KGW5</accession>
<evidence type="ECO:0000313" key="3">
    <source>
        <dbReference type="Proteomes" id="UP000662373"/>
    </source>
</evidence>
<organism evidence="2 3">
    <name type="scientific">Gelidibacter salicanalis</name>
    <dbReference type="NCBI Taxonomy" id="291193"/>
    <lineage>
        <taxon>Bacteria</taxon>
        <taxon>Pseudomonadati</taxon>
        <taxon>Bacteroidota</taxon>
        <taxon>Flavobacteriia</taxon>
        <taxon>Flavobacteriales</taxon>
        <taxon>Flavobacteriaceae</taxon>
        <taxon>Gelidibacter</taxon>
    </lineage>
</organism>
<name>A0A934KGW5_9FLAO</name>
<dbReference type="AlphaFoldDB" id="A0A934KGW5"/>
<evidence type="ECO:0000259" key="1">
    <source>
        <dbReference type="Pfam" id="PF13648"/>
    </source>
</evidence>
<dbReference type="Pfam" id="PF13648">
    <property type="entry name" value="Lipocalin_4"/>
    <property type="match status" value="1"/>
</dbReference>
<keyword evidence="3" id="KW-1185">Reference proteome</keyword>
<reference evidence="2 3" key="1">
    <citation type="submission" date="2020-09" db="EMBL/GenBank/DDBJ databases">
        <title>Draft genome of Gelidibacter salicanalis PAMC21136.</title>
        <authorList>
            <person name="Park H."/>
        </authorList>
    </citation>
    <scope>NUCLEOTIDE SEQUENCE [LARGE SCALE GENOMIC DNA]</scope>
    <source>
        <strain evidence="2 3">PAMC21136</strain>
    </source>
</reference>
<dbReference type="EMBL" id="JAEHJZ010000003">
    <property type="protein sequence ID" value="MBJ7879306.1"/>
    <property type="molecule type" value="Genomic_DNA"/>
</dbReference>
<evidence type="ECO:0000313" key="2">
    <source>
        <dbReference type="EMBL" id="MBJ7879306.1"/>
    </source>
</evidence>
<dbReference type="Proteomes" id="UP000662373">
    <property type="component" value="Unassembled WGS sequence"/>
</dbReference>
<sequence>MACSKDPESFIPHVSGYWEIYEVTLADGSKREYTYNDTVDYLSVTDSLTGFRKKMKPSFDGTYTTSEDAESLTLKIESDSLHIYYTTPYATWKETVLNATEDELLIVNQQNVRYLYKRFIPITVEK</sequence>
<dbReference type="InterPro" id="IPR024311">
    <property type="entry name" value="Lipocalin-like"/>
</dbReference>
<comment type="caution">
    <text evidence="2">The sequence shown here is derived from an EMBL/GenBank/DDBJ whole genome shotgun (WGS) entry which is preliminary data.</text>
</comment>